<evidence type="ECO:0000313" key="2">
    <source>
        <dbReference type="Proteomes" id="UP000749311"/>
    </source>
</evidence>
<proteinExistence type="predicted"/>
<evidence type="ECO:0000313" key="1">
    <source>
        <dbReference type="EMBL" id="NIH58515.1"/>
    </source>
</evidence>
<dbReference type="EMBL" id="JAAMOZ010000003">
    <property type="protein sequence ID" value="NIH58515.1"/>
    <property type="molecule type" value="Genomic_DNA"/>
</dbReference>
<sequence>MGGERPRAIVTALVGGDTKWLYEPVCESCSWCGPATYDERLAKENAAIHNTDRHPSSATS</sequence>
<organism evidence="1 2">
    <name type="scientific">Brooklawnia cerclae</name>
    <dbReference type="NCBI Taxonomy" id="349934"/>
    <lineage>
        <taxon>Bacteria</taxon>
        <taxon>Bacillati</taxon>
        <taxon>Actinomycetota</taxon>
        <taxon>Actinomycetes</taxon>
        <taxon>Propionibacteriales</taxon>
        <taxon>Propionibacteriaceae</taxon>
        <taxon>Brooklawnia</taxon>
    </lineage>
</organism>
<dbReference type="RefSeq" id="WP_208390850.1">
    <property type="nucleotide sequence ID" value="NZ_BAAAOO010000007.1"/>
</dbReference>
<keyword evidence="2" id="KW-1185">Reference proteome</keyword>
<name>A0ABX0SNA0_9ACTN</name>
<gene>
    <name evidence="1" type="ORF">FB473_003210</name>
</gene>
<comment type="caution">
    <text evidence="1">The sequence shown here is derived from an EMBL/GenBank/DDBJ whole genome shotgun (WGS) entry which is preliminary data.</text>
</comment>
<reference evidence="1 2" key="1">
    <citation type="submission" date="2020-02" db="EMBL/GenBank/DDBJ databases">
        <title>Sequencing the genomes of 1000 actinobacteria strains.</title>
        <authorList>
            <person name="Klenk H.-P."/>
        </authorList>
    </citation>
    <scope>NUCLEOTIDE SEQUENCE [LARGE SCALE GENOMIC DNA]</scope>
    <source>
        <strain evidence="1 2">DSM 19609</strain>
    </source>
</reference>
<accession>A0ABX0SNA0</accession>
<protein>
    <submittedName>
        <fullName evidence="1">Uncharacterized protein</fullName>
    </submittedName>
</protein>
<dbReference type="Proteomes" id="UP000749311">
    <property type="component" value="Unassembled WGS sequence"/>
</dbReference>